<evidence type="ECO:0000256" key="1">
    <source>
        <dbReference type="ARBA" id="ARBA00004651"/>
    </source>
</evidence>
<dbReference type="EMBL" id="JAJBZT010000008">
    <property type="protein sequence ID" value="MCB6184633.1"/>
    <property type="molecule type" value="Genomic_DNA"/>
</dbReference>
<keyword evidence="4 6" id="KW-1133">Transmembrane helix</keyword>
<evidence type="ECO:0000256" key="4">
    <source>
        <dbReference type="ARBA" id="ARBA00022989"/>
    </source>
</evidence>
<accession>A0ABS8D9D3</accession>
<evidence type="ECO:0000313" key="7">
    <source>
        <dbReference type="EMBL" id="MCB6184633.1"/>
    </source>
</evidence>
<evidence type="ECO:0000256" key="3">
    <source>
        <dbReference type="ARBA" id="ARBA00022692"/>
    </source>
</evidence>
<feature type="transmembrane region" description="Helical" evidence="6">
    <location>
        <begin position="40"/>
        <end position="65"/>
    </location>
</feature>
<gene>
    <name evidence="7" type="ORF">LIN78_13885</name>
</gene>
<feature type="transmembrane region" description="Helical" evidence="6">
    <location>
        <begin position="157"/>
        <end position="177"/>
    </location>
</feature>
<comment type="caution">
    <text evidence="7">The sequence shown here is derived from an EMBL/GenBank/DDBJ whole genome shotgun (WGS) entry which is preliminary data.</text>
</comment>
<feature type="transmembrane region" description="Helical" evidence="6">
    <location>
        <begin position="189"/>
        <end position="208"/>
    </location>
</feature>
<sequence length="210" mass="22332">MDTQTLFLLASTCLLGAMTPGLSLAMIVKHASNGGKRRGLYAAIGHATGILLNTLAALTGVAVLIKSSPVLYQGLTYLGCAYLLVSGSHMLIKEISKLKIPTANHPITKQAATPSGMHPLWDGLTIGTINPPLMLFFLSIFSQFVSVKDSLATSIQLAIVPFVVDLAWFSLVVVLLTKLQGNPQGNCKRILLMLIGVIQIVIGLRTLALN</sequence>
<dbReference type="PANTHER" id="PTHR30086">
    <property type="entry name" value="ARGININE EXPORTER PROTEIN ARGO"/>
    <property type="match status" value="1"/>
</dbReference>
<evidence type="ECO:0000256" key="2">
    <source>
        <dbReference type="ARBA" id="ARBA00022475"/>
    </source>
</evidence>
<keyword evidence="8" id="KW-1185">Reference proteome</keyword>
<feature type="transmembrane region" description="Helical" evidence="6">
    <location>
        <begin position="6"/>
        <end position="28"/>
    </location>
</feature>
<dbReference type="Proteomes" id="UP001165395">
    <property type="component" value="Unassembled WGS sequence"/>
</dbReference>
<name>A0ABS8D9D3_9NEIS</name>
<organism evidence="7 8">
    <name type="scientific">Leeia speluncae</name>
    <dbReference type="NCBI Taxonomy" id="2884804"/>
    <lineage>
        <taxon>Bacteria</taxon>
        <taxon>Pseudomonadati</taxon>
        <taxon>Pseudomonadota</taxon>
        <taxon>Betaproteobacteria</taxon>
        <taxon>Neisseriales</taxon>
        <taxon>Leeiaceae</taxon>
        <taxon>Leeia</taxon>
    </lineage>
</organism>
<feature type="transmembrane region" description="Helical" evidence="6">
    <location>
        <begin position="124"/>
        <end position="145"/>
    </location>
</feature>
<dbReference type="RefSeq" id="WP_227181442.1">
    <property type="nucleotide sequence ID" value="NZ_JAJBZT010000008.1"/>
</dbReference>
<dbReference type="Pfam" id="PF01810">
    <property type="entry name" value="LysE"/>
    <property type="match status" value="1"/>
</dbReference>
<keyword evidence="3 6" id="KW-0812">Transmembrane</keyword>
<keyword evidence="2" id="KW-1003">Cell membrane</keyword>
<dbReference type="InterPro" id="IPR001123">
    <property type="entry name" value="LeuE-type"/>
</dbReference>
<evidence type="ECO:0000313" key="8">
    <source>
        <dbReference type="Proteomes" id="UP001165395"/>
    </source>
</evidence>
<comment type="subcellular location">
    <subcellularLocation>
        <location evidence="1">Cell membrane</location>
        <topology evidence="1">Multi-pass membrane protein</topology>
    </subcellularLocation>
</comment>
<protein>
    <submittedName>
        <fullName evidence="7">LysE family translocator</fullName>
    </submittedName>
</protein>
<proteinExistence type="predicted"/>
<keyword evidence="5 6" id="KW-0472">Membrane</keyword>
<feature type="transmembrane region" description="Helical" evidence="6">
    <location>
        <begin position="71"/>
        <end position="92"/>
    </location>
</feature>
<reference evidence="7" key="1">
    <citation type="submission" date="2021-10" db="EMBL/GenBank/DDBJ databases">
        <title>The complete genome sequence of Leeia sp. TBRC 13508.</title>
        <authorList>
            <person name="Charoenyingcharoen P."/>
            <person name="Yukphan P."/>
        </authorList>
    </citation>
    <scope>NUCLEOTIDE SEQUENCE</scope>
    <source>
        <strain evidence="7">TBRC 13508</strain>
    </source>
</reference>
<evidence type="ECO:0000256" key="5">
    <source>
        <dbReference type="ARBA" id="ARBA00023136"/>
    </source>
</evidence>
<evidence type="ECO:0000256" key="6">
    <source>
        <dbReference type="SAM" id="Phobius"/>
    </source>
</evidence>
<dbReference type="PANTHER" id="PTHR30086:SF16">
    <property type="entry name" value="AMINO ACID EFFLUX PERMEASE RHTB FAMILY"/>
    <property type="match status" value="1"/>
</dbReference>